<dbReference type="GeneID" id="20081290"/>
<accession>A0A024UI36</accession>
<sequence length="128" mass="13708">MDSKPPKSKVAPARRSTAFPYVATAGPHALPSSARDQGEAATEVMADSRPSPKQSTVASLIATPIITKALAESTPCPTFQPDFVEPLSWGQLESMREARPAWLTELSMTIFGTCVPRLDAHVSRKACV</sequence>
<evidence type="ECO:0000256" key="1">
    <source>
        <dbReference type="SAM" id="MobiDB-lite"/>
    </source>
</evidence>
<proteinExistence type="predicted"/>
<dbReference type="VEuPathDB" id="FungiDB:H310_04240"/>
<dbReference type="RefSeq" id="XP_008866721.1">
    <property type="nucleotide sequence ID" value="XM_008868499.1"/>
</dbReference>
<evidence type="ECO:0000313" key="2">
    <source>
        <dbReference type="EMBL" id="ETW05283.1"/>
    </source>
</evidence>
<feature type="region of interest" description="Disordered" evidence="1">
    <location>
        <begin position="1"/>
        <end position="56"/>
    </location>
</feature>
<protein>
    <submittedName>
        <fullName evidence="2">Uncharacterized protein</fullName>
    </submittedName>
</protein>
<organism evidence="2">
    <name type="scientific">Aphanomyces invadans</name>
    <dbReference type="NCBI Taxonomy" id="157072"/>
    <lineage>
        <taxon>Eukaryota</taxon>
        <taxon>Sar</taxon>
        <taxon>Stramenopiles</taxon>
        <taxon>Oomycota</taxon>
        <taxon>Saprolegniomycetes</taxon>
        <taxon>Saprolegniales</taxon>
        <taxon>Verrucalvaceae</taxon>
        <taxon>Aphanomyces</taxon>
    </lineage>
</organism>
<dbReference type="AlphaFoldDB" id="A0A024UI36"/>
<name>A0A024UI36_9STRA</name>
<gene>
    <name evidence="2" type="ORF">H310_04240</name>
</gene>
<reference evidence="2" key="1">
    <citation type="submission" date="2013-12" db="EMBL/GenBank/DDBJ databases">
        <title>The Genome Sequence of Aphanomyces invadans NJM9701.</title>
        <authorList>
            <consortium name="The Broad Institute Genomics Platform"/>
            <person name="Russ C."/>
            <person name="Tyler B."/>
            <person name="van West P."/>
            <person name="Dieguez-Uribeondo J."/>
            <person name="Young S.K."/>
            <person name="Zeng Q."/>
            <person name="Gargeya S."/>
            <person name="Fitzgerald M."/>
            <person name="Abouelleil A."/>
            <person name="Alvarado L."/>
            <person name="Chapman S.B."/>
            <person name="Gainer-Dewar J."/>
            <person name="Goldberg J."/>
            <person name="Griggs A."/>
            <person name="Gujja S."/>
            <person name="Hansen M."/>
            <person name="Howarth C."/>
            <person name="Imamovic A."/>
            <person name="Ireland A."/>
            <person name="Larimer J."/>
            <person name="McCowan C."/>
            <person name="Murphy C."/>
            <person name="Pearson M."/>
            <person name="Poon T.W."/>
            <person name="Priest M."/>
            <person name="Roberts A."/>
            <person name="Saif S."/>
            <person name="Shea T."/>
            <person name="Sykes S."/>
            <person name="Wortman J."/>
            <person name="Nusbaum C."/>
            <person name="Birren B."/>
        </authorList>
    </citation>
    <scope>NUCLEOTIDE SEQUENCE [LARGE SCALE GENOMIC DNA]</scope>
    <source>
        <strain evidence="2">NJM9701</strain>
    </source>
</reference>
<dbReference type="EMBL" id="KI913957">
    <property type="protein sequence ID" value="ETW05283.1"/>
    <property type="molecule type" value="Genomic_DNA"/>
</dbReference>